<keyword evidence="1" id="KW-0812">Transmembrane</keyword>
<evidence type="ECO:0000313" key="2">
    <source>
        <dbReference type="EMBL" id="XBO44295.1"/>
    </source>
</evidence>
<proteinExistence type="predicted"/>
<feature type="transmembrane region" description="Helical" evidence="1">
    <location>
        <begin position="289"/>
        <end position="316"/>
    </location>
</feature>
<feature type="transmembrane region" description="Helical" evidence="1">
    <location>
        <begin position="84"/>
        <end position="116"/>
    </location>
</feature>
<sequence>MSMANRGRQAGSTSGRDRWLPLVFLALIPFILLRLGLHPVGDPDTFWHLRAGSHLWGTWQFNGPDPLSQFSSRSWVLHEWLPELGLAAAAALGGLPAVAWLACALIAVLFVTVYVVCRTWVPVLPAAILATAAVFGSAASLTPRPQLVTFVLLPVVVWAWLGTARDLRVRWWVVPLSWVWACSHGLWVAGVVTGAAVTAGLLLDRRLSLQQAARLVGVVALSVVVAALTPVGPGLFLAPMRVSETTSLISEWDPPSLTSPPVAVTLGLLAAVVVLWARRARQVPWTHVLLLAVAAGWTLVYARTVALGALTAAPLLASAWPVREDDVHPSRRAEGVSLTAAVLASLALAAAVLPSLAAQPLQPHRLDQQLDRLPRGTVVYDEYSLGGWLLWRHPQLAPVIDPRVEVFDADYVREHITTLAAGPGWEASVARSGATFALIPQDAPLSAAMLRTGDWAAIGNDAGYVLLTRRS</sequence>
<feature type="transmembrane region" description="Helical" evidence="1">
    <location>
        <begin position="178"/>
        <end position="203"/>
    </location>
</feature>
<dbReference type="AlphaFoldDB" id="A0AAU7JVE6"/>
<keyword evidence="1" id="KW-0472">Membrane</keyword>
<feature type="transmembrane region" description="Helical" evidence="1">
    <location>
        <begin position="20"/>
        <end position="37"/>
    </location>
</feature>
<dbReference type="EMBL" id="CP157483">
    <property type="protein sequence ID" value="XBO44295.1"/>
    <property type="molecule type" value="Genomic_DNA"/>
</dbReference>
<keyword evidence="1" id="KW-1133">Transmembrane helix</keyword>
<evidence type="ECO:0000256" key="1">
    <source>
        <dbReference type="SAM" id="Phobius"/>
    </source>
</evidence>
<gene>
    <name evidence="2" type="ORF">ABEG17_02910</name>
</gene>
<evidence type="ECO:0008006" key="3">
    <source>
        <dbReference type="Google" id="ProtNLM"/>
    </source>
</evidence>
<organism evidence="2">
    <name type="scientific">Pedococcus sp. KACC 23699</name>
    <dbReference type="NCBI Taxonomy" id="3149228"/>
    <lineage>
        <taxon>Bacteria</taxon>
        <taxon>Bacillati</taxon>
        <taxon>Actinomycetota</taxon>
        <taxon>Actinomycetes</taxon>
        <taxon>Micrococcales</taxon>
        <taxon>Intrasporangiaceae</taxon>
        <taxon>Pedococcus</taxon>
    </lineage>
</organism>
<feature type="transmembrane region" description="Helical" evidence="1">
    <location>
        <begin position="215"/>
        <end position="238"/>
    </location>
</feature>
<accession>A0AAU7JVE6</accession>
<protein>
    <recommendedName>
        <fullName evidence="3">Glycosyltransferase RgtA/B/C/D-like domain-containing protein</fullName>
    </recommendedName>
</protein>
<feature type="transmembrane region" description="Helical" evidence="1">
    <location>
        <begin position="258"/>
        <end position="277"/>
    </location>
</feature>
<feature type="transmembrane region" description="Helical" evidence="1">
    <location>
        <begin position="336"/>
        <end position="358"/>
    </location>
</feature>
<name>A0AAU7JVE6_9MICO</name>
<dbReference type="RefSeq" id="WP_406831783.1">
    <property type="nucleotide sequence ID" value="NZ_CP157483.1"/>
</dbReference>
<feature type="transmembrane region" description="Helical" evidence="1">
    <location>
        <begin position="123"/>
        <end position="142"/>
    </location>
</feature>
<reference evidence="2" key="1">
    <citation type="submission" date="2024-05" db="EMBL/GenBank/DDBJ databases">
        <authorList>
            <person name="Kim S."/>
            <person name="Heo J."/>
            <person name="Choi H."/>
            <person name="Choi Y."/>
            <person name="Kwon S.-W."/>
            <person name="Kim Y."/>
        </authorList>
    </citation>
    <scope>NUCLEOTIDE SEQUENCE</scope>
    <source>
        <strain evidence="2">KACC 23699</strain>
    </source>
</reference>